<dbReference type="AlphaFoldDB" id="A0A4R5U4S1"/>
<dbReference type="InterPro" id="IPR022310">
    <property type="entry name" value="NAD/GMP_synthase"/>
</dbReference>
<evidence type="ECO:0000256" key="7">
    <source>
        <dbReference type="ARBA" id="ARBA00023027"/>
    </source>
</evidence>
<feature type="binding site" evidence="8">
    <location>
        <position position="250"/>
    </location>
    <ligand>
        <name>ATP</name>
        <dbReference type="ChEBI" id="CHEBI:30616"/>
    </ligand>
</feature>
<feature type="binding site" evidence="8">
    <location>
        <position position="219"/>
    </location>
    <ligand>
        <name>deamido-NAD(+)</name>
        <dbReference type="ChEBI" id="CHEBI:58437"/>
        <note>ligand shared between two neighboring subunits</note>
    </ligand>
</feature>
<dbReference type="HAMAP" id="MF_00193">
    <property type="entry name" value="NadE_ammonia_dep"/>
    <property type="match status" value="1"/>
</dbReference>
<keyword evidence="3 8" id="KW-0479">Metal-binding</keyword>
<evidence type="ECO:0000256" key="9">
    <source>
        <dbReference type="RuleBase" id="RU003811"/>
    </source>
</evidence>
<evidence type="ECO:0000256" key="4">
    <source>
        <dbReference type="ARBA" id="ARBA00022741"/>
    </source>
</evidence>
<dbReference type="GO" id="GO:0003952">
    <property type="term" value="F:NAD+ synthase (glutamine-hydrolyzing) activity"/>
    <property type="evidence" value="ECO:0007669"/>
    <property type="project" value="InterPro"/>
</dbReference>
<evidence type="ECO:0000256" key="2">
    <source>
        <dbReference type="ARBA" id="ARBA00022598"/>
    </source>
</evidence>
<evidence type="ECO:0000256" key="3">
    <source>
        <dbReference type="ARBA" id="ARBA00022723"/>
    </source>
</evidence>
<keyword evidence="4 8" id="KW-0547">Nucleotide-binding</keyword>
<dbReference type="PANTHER" id="PTHR23090:SF9">
    <property type="entry name" value="GLUTAMINE-DEPENDENT NAD(+) SYNTHETASE"/>
    <property type="match status" value="1"/>
</dbReference>
<dbReference type="NCBIfam" id="TIGR00552">
    <property type="entry name" value="nadE"/>
    <property type="match status" value="1"/>
</dbReference>
<dbReference type="InterPro" id="IPR014729">
    <property type="entry name" value="Rossmann-like_a/b/a_fold"/>
</dbReference>
<dbReference type="RefSeq" id="WP_133320495.1">
    <property type="nucleotide sequence ID" value="NZ_SMTF01000001.1"/>
</dbReference>
<dbReference type="CDD" id="cd00553">
    <property type="entry name" value="NAD_synthase"/>
    <property type="match status" value="1"/>
</dbReference>
<dbReference type="SUPFAM" id="SSF52402">
    <property type="entry name" value="Adenine nucleotide alpha hydrolases-like"/>
    <property type="match status" value="1"/>
</dbReference>
<dbReference type="PANTHER" id="PTHR23090">
    <property type="entry name" value="NH 3 /GLUTAMINE-DEPENDENT NAD + SYNTHETASE"/>
    <property type="match status" value="1"/>
</dbReference>
<dbReference type="EMBL" id="SMTF01000001">
    <property type="protein sequence ID" value="TDK28674.1"/>
    <property type="molecule type" value="Genomic_DNA"/>
</dbReference>
<evidence type="ECO:0000256" key="5">
    <source>
        <dbReference type="ARBA" id="ARBA00022840"/>
    </source>
</evidence>
<feature type="binding site" description="in other chain" evidence="8">
    <location>
        <position position="179"/>
    </location>
    <ligand>
        <name>deamido-NAD(+)</name>
        <dbReference type="ChEBI" id="CHEBI:58437"/>
        <note>ligand shared between two neighboring subunits</note>
    </ligand>
</feature>
<dbReference type="GO" id="GO:0004359">
    <property type="term" value="F:glutaminase activity"/>
    <property type="evidence" value="ECO:0007669"/>
    <property type="project" value="InterPro"/>
</dbReference>
<evidence type="ECO:0000259" key="11">
    <source>
        <dbReference type="Pfam" id="PF02540"/>
    </source>
</evidence>
<comment type="function">
    <text evidence="8">Catalyzes the ATP-dependent amidation of deamido-NAD to form NAD. Uses ammonia as a nitrogen source.</text>
</comment>
<comment type="caution">
    <text evidence="12">The sequence shown here is derived from an EMBL/GenBank/DDBJ whole genome shotgun (WGS) entry which is preliminary data.</text>
</comment>
<feature type="domain" description="NAD/GMP synthase" evidence="11">
    <location>
        <begin position="22"/>
        <end position="110"/>
    </location>
</feature>
<feature type="binding site" evidence="8">
    <location>
        <position position="199"/>
    </location>
    <ligand>
        <name>ATP</name>
        <dbReference type="ChEBI" id="CHEBI:30616"/>
    </ligand>
</feature>
<comment type="catalytic activity">
    <reaction evidence="8 10">
        <text>deamido-NAD(+) + NH4(+) + ATP = AMP + diphosphate + NAD(+) + H(+)</text>
        <dbReference type="Rhea" id="RHEA:21188"/>
        <dbReference type="ChEBI" id="CHEBI:15378"/>
        <dbReference type="ChEBI" id="CHEBI:28938"/>
        <dbReference type="ChEBI" id="CHEBI:30616"/>
        <dbReference type="ChEBI" id="CHEBI:33019"/>
        <dbReference type="ChEBI" id="CHEBI:57540"/>
        <dbReference type="ChEBI" id="CHEBI:58437"/>
        <dbReference type="ChEBI" id="CHEBI:456215"/>
        <dbReference type="EC" id="6.3.1.5"/>
    </reaction>
</comment>
<name>A0A4R5U4S1_9GAMM</name>
<dbReference type="Pfam" id="PF02540">
    <property type="entry name" value="NAD_synthase"/>
    <property type="match status" value="2"/>
</dbReference>
<keyword evidence="13" id="KW-1185">Reference proteome</keyword>
<gene>
    <name evidence="8 12" type="primary">nadE</name>
    <name evidence="12" type="ORF">E2F46_02065</name>
</gene>
<protein>
    <recommendedName>
        <fullName evidence="8 10">NH(3)-dependent NAD(+) synthetase</fullName>
        <ecNumber evidence="8 10">6.3.1.5</ecNumber>
    </recommendedName>
</protein>
<dbReference type="Gene3D" id="3.40.50.620">
    <property type="entry name" value="HUPs"/>
    <property type="match status" value="1"/>
</dbReference>
<dbReference type="GO" id="GO:0046872">
    <property type="term" value="F:metal ion binding"/>
    <property type="evidence" value="ECO:0007669"/>
    <property type="project" value="UniProtKB-KW"/>
</dbReference>
<feature type="binding site" evidence="8">
    <location>
        <position position="50"/>
    </location>
    <ligand>
        <name>Mg(2+)</name>
        <dbReference type="ChEBI" id="CHEBI:18420"/>
    </ligand>
</feature>
<comment type="pathway">
    <text evidence="8">Cofactor biosynthesis; NAD(+) biosynthesis; NAD(+) from deamido-NAD(+) (ammonia route): step 1/1.</text>
</comment>
<feature type="binding site" evidence="8">
    <location>
        <begin position="44"/>
        <end position="51"/>
    </location>
    <ligand>
        <name>ATP</name>
        <dbReference type="ChEBI" id="CHEBI:30616"/>
    </ligand>
</feature>
<feature type="domain" description="NAD/GMP synthase" evidence="11">
    <location>
        <begin position="171"/>
        <end position="304"/>
    </location>
</feature>
<dbReference type="NCBIfam" id="NF002048">
    <property type="entry name" value="PRK00876.1"/>
    <property type="match status" value="1"/>
</dbReference>
<reference evidence="12 13" key="1">
    <citation type="submission" date="2019-03" db="EMBL/GenBank/DDBJ databases">
        <title>Luteimonas zhaokaii sp.nov., isolated from the rectal contents of Plateau pika in Yushu, Qinghai Province, China.</title>
        <authorList>
            <person name="Zhang G."/>
        </authorList>
    </citation>
    <scope>NUCLEOTIDE SEQUENCE [LARGE SCALE GENOMIC DNA]</scope>
    <source>
        <strain evidence="12 13">B9</strain>
    </source>
</reference>
<comment type="subunit">
    <text evidence="8">Homodimer.</text>
</comment>
<comment type="caution">
    <text evidence="8">Lacks conserved residue(s) required for the propagation of feature annotation.</text>
</comment>
<sequence>MSTVDERIDASVLELDCEQEAARICDGLRQAVAQSLRRRGVVVAISGGIDSSVCAALAVRAFGPTRVHCLILPERDSDPDSAARATLLAQTLGVQAETFDIAPALEAIGAYAARDAAVRSVLPEYDTTWKMKLAISGGSEGAINRFRLVARSPGGEQHERDLRLHEYLTIVAATSYKQRLRKTIEYFHADRLHYAVIGTPNRLEYDQGFFVKNGDGSADIKPIAHLYKTQVYAMARHLGLPERLCNAQPTTDTYSLEQGQDEFYFALPYRAMDLALWALEHAVPAAQLASALDITAAQAEAVYADILRKRQTTRPLHLRPILFGSVSVGGHAA</sequence>
<evidence type="ECO:0000256" key="1">
    <source>
        <dbReference type="ARBA" id="ARBA00005859"/>
    </source>
</evidence>
<evidence type="ECO:0000313" key="13">
    <source>
        <dbReference type="Proteomes" id="UP000294796"/>
    </source>
</evidence>
<keyword evidence="7 8" id="KW-0520">NAD</keyword>
<dbReference type="OrthoDB" id="3266517at2"/>
<dbReference type="GO" id="GO:0009435">
    <property type="term" value="P:NAD+ biosynthetic process"/>
    <property type="evidence" value="ECO:0007669"/>
    <property type="project" value="UniProtKB-UniRule"/>
</dbReference>
<dbReference type="InterPro" id="IPR022926">
    <property type="entry name" value="NH(3)-dep_NAD(+)_synth"/>
</dbReference>
<dbReference type="GO" id="GO:0008795">
    <property type="term" value="F:NAD+ synthase activity"/>
    <property type="evidence" value="ECO:0007669"/>
    <property type="project" value="UniProtKB-UniRule"/>
</dbReference>
<feature type="binding site" description="in other chain" evidence="8">
    <location>
        <position position="212"/>
    </location>
    <ligand>
        <name>deamido-NAD(+)</name>
        <dbReference type="ChEBI" id="CHEBI:58437"/>
        <note>ligand shared between two neighboring subunits</note>
    </ligand>
</feature>
<dbReference type="InterPro" id="IPR003694">
    <property type="entry name" value="NAD_synthase"/>
</dbReference>
<dbReference type="GO" id="GO:0005737">
    <property type="term" value="C:cytoplasm"/>
    <property type="evidence" value="ECO:0007669"/>
    <property type="project" value="InterPro"/>
</dbReference>
<evidence type="ECO:0000256" key="6">
    <source>
        <dbReference type="ARBA" id="ARBA00022842"/>
    </source>
</evidence>
<comment type="similarity">
    <text evidence="1 8 9">Belongs to the NAD synthetase family.</text>
</comment>
<proteinExistence type="inferred from homology"/>
<dbReference type="Proteomes" id="UP000294796">
    <property type="component" value="Unassembled WGS sequence"/>
</dbReference>
<evidence type="ECO:0000313" key="12">
    <source>
        <dbReference type="EMBL" id="TDK28674.1"/>
    </source>
</evidence>
<accession>A0A4R5U4S1</accession>
<dbReference type="EC" id="6.3.1.5" evidence="8 10"/>
<organism evidence="12 13">
    <name type="scientific">Luteimonas aestuarii</name>
    <dbReference type="NCBI Taxonomy" id="453837"/>
    <lineage>
        <taxon>Bacteria</taxon>
        <taxon>Pseudomonadati</taxon>
        <taxon>Pseudomonadota</taxon>
        <taxon>Gammaproteobacteria</taxon>
        <taxon>Lysobacterales</taxon>
        <taxon>Lysobacteraceae</taxon>
        <taxon>Luteimonas</taxon>
    </lineage>
</organism>
<evidence type="ECO:0000256" key="10">
    <source>
        <dbReference type="RuleBase" id="RU003812"/>
    </source>
</evidence>
<keyword evidence="6 8" id="KW-0460">Magnesium</keyword>
<keyword evidence="5 8" id="KW-0067">ATP-binding</keyword>
<feature type="binding site" evidence="8">
    <location>
        <position position="204"/>
    </location>
    <ligand>
        <name>Mg(2+)</name>
        <dbReference type="ChEBI" id="CHEBI:18420"/>
    </ligand>
</feature>
<dbReference type="GO" id="GO:0005524">
    <property type="term" value="F:ATP binding"/>
    <property type="evidence" value="ECO:0007669"/>
    <property type="project" value="UniProtKB-UniRule"/>
</dbReference>
<dbReference type="UniPathway" id="UPA00253">
    <property type="reaction ID" value="UER00333"/>
</dbReference>
<keyword evidence="2 8" id="KW-0436">Ligase</keyword>
<evidence type="ECO:0000256" key="8">
    <source>
        <dbReference type="HAMAP-Rule" id="MF_00193"/>
    </source>
</evidence>
<feature type="binding site" evidence="8">
    <location>
        <position position="228"/>
    </location>
    <ligand>
        <name>ATP</name>
        <dbReference type="ChEBI" id="CHEBI:30616"/>
    </ligand>
</feature>